<evidence type="ECO:0000256" key="1">
    <source>
        <dbReference type="SAM" id="Phobius"/>
    </source>
</evidence>
<keyword evidence="1" id="KW-1133">Transmembrane helix</keyword>
<comment type="caution">
    <text evidence="2">The sequence shown here is derived from an EMBL/GenBank/DDBJ whole genome shotgun (WGS) entry which is preliminary data.</text>
</comment>
<keyword evidence="1" id="KW-0812">Transmembrane</keyword>
<keyword evidence="3" id="KW-1185">Reference proteome</keyword>
<gene>
    <name evidence="2" type="ORF">TUBRATIS_16590</name>
</gene>
<feature type="transmembrane region" description="Helical" evidence="1">
    <location>
        <begin position="60"/>
        <end position="78"/>
    </location>
</feature>
<feature type="transmembrane region" description="Helical" evidence="1">
    <location>
        <begin position="36"/>
        <end position="54"/>
    </location>
</feature>
<accession>A0A437ALB0</accession>
<dbReference type="EMBL" id="RCSS01000387">
    <property type="protein sequence ID" value="RVD91867.1"/>
    <property type="molecule type" value="Genomic_DNA"/>
</dbReference>
<evidence type="ECO:0000313" key="2">
    <source>
        <dbReference type="EMBL" id="RVD91867.1"/>
    </source>
</evidence>
<organism evidence="2 3">
    <name type="scientific">Tubulinosema ratisbonensis</name>
    <dbReference type="NCBI Taxonomy" id="291195"/>
    <lineage>
        <taxon>Eukaryota</taxon>
        <taxon>Fungi</taxon>
        <taxon>Fungi incertae sedis</taxon>
        <taxon>Microsporidia</taxon>
        <taxon>Tubulinosematoidea</taxon>
        <taxon>Tubulinosematidae</taxon>
        <taxon>Tubulinosema</taxon>
    </lineage>
</organism>
<sequence length="91" mass="11070">MSQRHIVLFIHTLHIKRDTKTSFYKFRSIVLHYKKYGSGVFISIIIINYLDLFYNHGKSGYFFTISPYYTISNFFYNYKAKKLIKFILFIF</sequence>
<evidence type="ECO:0000313" key="3">
    <source>
        <dbReference type="Proteomes" id="UP000282876"/>
    </source>
</evidence>
<protein>
    <submittedName>
        <fullName evidence="2">Uncharacterized protein</fullName>
    </submittedName>
</protein>
<name>A0A437ALB0_9MICR</name>
<dbReference type="Proteomes" id="UP000282876">
    <property type="component" value="Unassembled WGS sequence"/>
</dbReference>
<proteinExistence type="predicted"/>
<keyword evidence="1" id="KW-0472">Membrane</keyword>
<dbReference type="VEuPathDB" id="MicrosporidiaDB:TUBRATIS_16590"/>
<dbReference type="AlphaFoldDB" id="A0A437ALB0"/>
<reference evidence="2 3" key="1">
    <citation type="submission" date="2018-10" db="EMBL/GenBank/DDBJ databases">
        <title>Draft genome sequence of the microsporidian Tubulinosema ratisbonensis.</title>
        <authorList>
            <person name="Polonais V."/>
            <person name="Peyretaillade E."/>
            <person name="Niehus S."/>
            <person name="Wawrzyniak I."/>
            <person name="Franchet A."/>
            <person name="Gaspin C."/>
            <person name="Reichstadt M."/>
            <person name="Belser C."/>
            <person name="Labadie K."/>
            <person name="Delbac F."/>
            <person name="Ferrandon D."/>
        </authorList>
    </citation>
    <scope>NUCLEOTIDE SEQUENCE [LARGE SCALE GENOMIC DNA]</scope>
    <source>
        <strain evidence="2 3">Franzen</strain>
    </source>
</reference>